<accession>A0ABX3XBF5</accession>
<sequence length="125" mass="13308">MFSPAGLPKGIEPMLFGNVIATLDASRFLRSVKGARIALYVGDDLIAKLENPIVFQSFNAVANALDSGCKTSNPMPRHLGACGINHDYDHARMSGRPAPVKNDRVSSPAAVKFNGGMVAQYAQCC</sequence>
<dbReference type="Proteomes" id="UP000193884">
    <property type="component" value="Unassembled WGS sequence"/>
</dbReference>
<evidence type="ECO:0000313" key="2">
    <source>
        <dbReference type="Proteomes" id="UP000193884"/>
    </source>
</evidence>
<organism evidence="1 2">
    <name type="scientific">Bradyrhizobium canariense</name>
    <dbReference type="NCBI Taxonomy" id="255045"/>
    <lineage>
        <taxon>Bacteria</taxon>
        <taxon>Pseudomonadati</taxon>
        <taxon>Pseudomonadota</taxon>
        <taxon>Alphaproteobacteria</taxon>
        <taxon>Hyphomicrobiales</taxon>
        <taxon>Nitrobacteraceae</taxon>
        <taxon>Bradyrhizobium</taxon>
    </lineage>
</organism>
<gene>
    <name evidence="1" type="ORF">BST63_00960</name>
</gene>
<reference evidence="1 2" key="1">
    <citation type="submission" date="2017-03" db="EMBL/GenBank/DDBJ databases">
        <title>Whole genome sequences of fourteen strains of Bradyrhizobium canariense and one strain of Bradyrhizobium japonicum isolated from Lupinus (Papilionoideae: Genisteae) species in Algeria.</title>
        <authorList>
            <person name="Crovadore J."/>
            <person name="Chekireb D."/>
            <person name="Brachmann A."/>
            <person name="Chablais R."/>
            <person name="Cochard B."/>
            <person name="Lefort F."/>
        </authorList>
    </citation>
    <scope>NUCLEOTIDE SEQUENCE [LARGE SCALE GENOMIC DNA]</scope>
    <source>
        <strain evidence="1 2">UBMAN05</strain>
    </source>
</reference>
<comment type="caution">
    <text evidence="1">The sequence shown here is derived from an EMBL/GenBank/DDBJ whole genome shotgun (WGS) entry which is preliminary data.</text>
</comment>
<keyword evidence="2" id="KW-1185">Reference proteome</keyword>
<name>A0ABX3XBF5_9BRAD</name>
<protein>
    <submittedName>
        <fullName evidence="1">Uncharacterized protein</fullName>
    </submittedName>
</protein>
<proteinExistence type="predicted"/>
<dbReference type="EMBL" id="NAFK01000095">
    <property type="protein sequence ID" value="OSJ36035.1"/>
    <property type="molecule type" value="Genomic_DNA"/>
</dbReference>
<evidence type="ECO:0000313" key="1">
    <source>
        <dbReference type="EMBL" id="OSJ36035.1"/>
    </source>
</evidence>